<dbReference type="AlphaFoldDB" id="A0A2S5KJA3"/>
<sequence length="258" mass="29513">MSFVNWKTTYAAVWRAHTHQLRPISRLDPVRLTSLLGVERQKQALLSNTQHFLQGQPSNHTLLWGSRGTGKSSLIKALLNELAPQGLRIVQVDKEDLLWLPEILDLLEAEPYRFIIFCDDMSFEEGEVGYKPLKSILEGGLELPPEHVRIYATSNRRHLLPEHMSDNQQTQVVDGEIHYADAVEDKMALSDRFGLWLSFYPASWDTYFTMVDQLFGDVNTDRSALHQAARLFAMGRASHSGRTAKQFYQHYLATLQDS</sequence>
<evidence type="ECO:0000259" key="1">
    <source>
        <dbReference type="SMART" id="SM00382"/>
    </source>
</evidence>
<gene>
    <name evidence="2" type="ORF">C4K68_23235</name>
</gene>
<protein>
    <submittedName>
        <fullName evidence="2">ATPase</fullName>
    </submittedName>
</protein>
<dbReference type="InterPro" id="IPR027417">
    <property type="entry name" value="P-loop_NTPase"/>
</dbReference>
<dbReference type="PANTHER" id="PTHR42935:SF1">
    <property type="entry name" value="SLR0930 PROTEIN"/>
    <property type="match status" value="1"/>
</dbReference>
<accession>A0A2S5KJA3</accession>
<dbReference type="Proteomes" id="UP000238196">
    <property type="component" value="Unassembled WGS sequence"/>
</dbReference>
<feature type="domain" description="AAA+ ATPase" evidence="1">
    <location>
        <begin position="57"/>
        <end position="184"/>
    </location>
</feature>
<dbReference type="SMART" id="SM00382">
    <property type="entry name" value="AAA"/>
    <property type="match status" value="1"/>
</dbReference>
<dbReference type="InterPro" id="IPR008533">
    <property type="entry name" value="DUF815"/>
</dbReference>
<dbReference type="Pfam" id="PF05673">
    <property type="entry name" value="DUF815"/>
    <property type="match status" value="1"/>
</dbReference>
<dbReference type="OrthoDB" id="9812140at2"/>
<organism evidence="2 3">
    <name type="scientific">Proteobacteria bacterium 228</name>
    <dbReference type="NCBI Taxonomy" id="2083153"/>
    <lineage>
        <taxon>Bacteria</taxon>
        <taxon>Pseudomonadati</taxon>
        <taxon>Pseudomonadota</taxon>
    </lineage>
</organism>
<dbReference type="SUPFAM" id="SSF52540">
    <property type="entry name" value="P-loop containing nucleoside triphosphate hydrolases"/>
    <property type="match status" value="1"/>
</dbReference>
<dbReference type="InterPro" id="IPR003593">
    <property type="entry name" value="AAA+_ATPase"/>
</dbReference>
<dbReference type="Gene3D" id="3.40.50.300">
    <property type="entry name" value="P-loop containing nucleotide triphosphate hydrolases"/>
    <property type="match status" value="1"/>
</dbReference>
<evidence type="ECO:0000313" key="2">
    <source>
        <dbReference type="EMBL" id="PPC74904.1"/>
    </source>
</evidence>
<reference evidence="2 3" key="1">
    <citation type="submission" date="2018-02" db="EMBL/GenBank/DDBJ databases">
        <title>novel marine gammaproteobacteria from coastal saline agro ecosystem.</title>
        <authorList>
            <person name="Krishnan R."/>
            <person name="Ramesh Kumar N."/>
        </authorList>
    </citation>
    <scope>NUCLEOTIDE SEQUENCE [LARGE SCALE GENOMIC DNA]</scope>
    <source>
        <strain evidence="2 3">228</strain>
    </source>
</reference>
<evidence type="ECO:0000313" key="3">
    <source>
        <dbReference type="Proteomes" id="UP000238196"/>
    </source>
</evidence>
<dbReference type="CDD" id="cd00009">
    <property type="entry name" value="AAA"/>
    <property type="match status" value="1"/>
</dbReference>
<comment type="caution">
    <text evidence="2">The sequence shown here is derived from an EMBL/GenBank/DDBJ whole genome shotgun (WGS) entry which is preliminary data.</text>
</comment>
<proteinExistence type="predicted"/>
<dbReference type="EMBL" id="PRLP01000122">
    <property type="protein sequence ID" value="PPC74904.1"/>
    <property type="molecule type" value="Genomic_DNA"/>
</dbReference>
<name>A0A2S5KJA3_9PROT</name>
<dbReference type="PANTHER" id="PTHR42935">
    <property type="entry name" value="SLR0930 PROTEIN"/>
    <property type="match status" value="1"/>
</dbReference>